<dbReference type="InParanoid" id="A0A2H3DKM1"/>
<dbReference type="SUPFAM" id="SSF48264">
    <property type="entry name" value="Cytochrome P450"/>
    <property type="match status" value="1"/>
</dbReference>
<dbReference type="GO" id="GO:0016705">
    <property type="term" value="F:oxidoreductase activity, acting on paired donors, with incorporation or reduction of molecular oxygen"/>
    <property type="evidence" value="ECO:0007669"/>
    <property type="project" value="InterPro"/>
</dbReference>
<evidence type="ECO:0000313" key="1">
    <source>
        <dbReference type="EMBL" id="PBK92032.1"/>
    </source>
</evidence>
<gene>
    <name evidence="1" type="ORF">ARMGADRAFT_1081459</name>
</gene>
<dbReference type="OrthoDB" id="3203564at2759"/>
<name>A0A2H3DKM1_ARMGA</name>
<dbReference type="EMBL" id="KZ293660">
    <property type="protein sequence ID" value="PBK92032.1"/>
    <property type="molecule type" value="Genomic_DNA"/>
</dbReference>
<dbReference type="Proteomes" id="UP000217790">
    <property type="component" value="Unassembled WGS sequence"/>
</dbReference>
<proteinExistence type="predicted"/>
<organism evidence="1 2">
    <name type="scientific">Armillaria gallica</name>
    <name type="common">Bulbous honey fungus</name>
    <name type="synonym">Armillaria bulbosa</name>
    <dbReference type="NCBI Taxonomy" id="47427"/>
    <lineage>
        <taxon>Eukaryota</taxon>
        <taxon>Fungi</taxon>
        <taxon>Dikarya</taxon>
        <taxon>Basidiomycota</taxon>
        <taxon>Agaricomycotina</taxon>
        <taxon>Agaricomycetes</taxon>
        <taxon>Agaricomycetidae</taxon>
        <taxon>Agaricales</taxon>
        <taxon>Marasmiineae</taxon>
        <taxon>Physalacriaceae</taxon>
        <taxon>Armillaria</taxon>
    </lineage>
</organism>
<dbReference type="AlphaFoldDB" id="A0A2H3DKM1"/>
<dbReference type="GO" id="GO:0005506">
    <property type="term" value="F:iron ion binding"/>
    <property type="evidence" value="ECO:0007669"/>
    <property type="project" value="InterPro"/>
</dbReference>
<protein>
    <submittedName>
        <fullName evidence="1">Uncharacterized protein</fullName>
    </submittedName>
</protein>
<evidence type="ECO:0000313" key="2">
    <source>
        <dbReference type="Proteomes" id="UP000217790"/>
    </source>
</evidence>
<sequence length="172" mass="19966">MPTFSWYTAEDDTIPLSEPIWTRTREMWNEIPMEKGQMVMILAYTYNWYITAIVSYKYAYAYCCRLMTIWGDNVDNWVPEQFLNMPKCKGSFSVGLHANLLNFSNRVHGCIRWKYGLLEVHTILVKLLQSFEFLESGTDLFNGIILVSLIPLVKGREHKGMQVPILVKALTS</sequence>
<keyword evidence="2" id="KW-1185">Reference proteome</keyword>
<accession>A0A2H3DKM1</accession>
<dbReference type="Gene3D" id="1.10.630.10">
    <property type="entry name" value="Cytochrome P450"/>
    <property type="match status" value="1"/>
</dbReference>
<dbReference type="STRING" id="47427.A0A2H3DKM1"/>
<reference evidence="2" key="1">
    <citation type="journal article" date="2017" name="Nat. Ecol. Evol.">
        <title>Genome expansion and lineage-specific genetic innovations in the forest pathogenic fungi Armillaria.</title>
        <authorList>
            <person name="Sipos G."/>
            <person name="Prasanna A.N."/>
            <person name="Walter M.C."/>
            <person name="O'Connor E."/>
            <person name="Balint B."/>
            <person name="Krizsan K."/>
            <person name="Kiss B."/>
            <person name="Hess J."/>
            <person name="Varga T."/>
            <person name="Slot J."/>
            <person name="Riley R."/>
            <person name="Boka B."/>
            <person name="Rigling D."/>
            <person name="Barry K."/>
            <person name="Lee J."/>
            <person name="Mihaltcheva S."/>
            <person name="LaButti K."/>
            <person name="Lipzen A."/>
            <person name="Waldron R."/>
            <person name="Moloney N.M."/>
            <person name="Sperisen C."/>
            <person name="Kredics L."/>
            <person name="Vagvoelgyi C."/>
            <person name="Patrignani A."/>
            <person name="Fitzpatrick D."/>
            <person name="Nagy I."/>
            <person name="Doyle S."/>
            <person name="Anderson J.B."/>
            <person name="Grigoriev I.V."/>
            <person name="Gueldener U."/>
            <person name="Muensterkoetter M."/>
            <person name="Nagy L.G."/>
        </authorList>
    </citation>
    <scope>NUCLEOTIDE SEQUENCE [LARGE SCALE GENOMIC DNA]</scope>
    <source>
        <strain evidence="2">Ar21-2</strain>
    </source>
</reference>
<dbReference type="GO" id="GO:0004497">
    <property type="term" value="F:monooxygenase activity"/>
    <property type="evidence" value="ECO:0007669"/>
    <property type="project" value="InterPro"/>
</dbReference>
<dbReference type="GO" id="GO:0020037">
    <property type="term" value="F:heme binding"/>
    <property type="evidence" value="ECO:0007669"/>
    <property type="project" value="InterPro"/>
</dbReference>
<dbReference type="InterPro" id="IPR036396">
    <property type="entry name" value="Cyt_P450_sf"/>
</dbReference>